<protein>
    <submittedName>
        <fullName evidence="1">Uncharacterized protein</fullName>
    </submittedName>
</protein>
<reference evidence="1" key="1">
    <citation type="journal article" date="2020" name="Stud. Mycol.">
        <title>101 Dothideomycetes genomes: a test case for predicting lifestyles and emergence of pathogens.</title>
        <authorList>
            <person name="Haridas S."/>
            <person name="Albert R."/>
            <person name="Binder M."/>
            <person name="Bloem J."/>
            <person name="Labutti K."/>
            <person name="Salamov A."/>
            <person name="Andreopoulos B."/>
            <person name="Baker S."/>
            <person name="Barry K."/>
            <person name="Bills G."/>
            <person name="Bluhm B."/>
            <person name="Cannon C."/>
            <person name="Castanera R."/>
            <person name="Culley D."/>
            <person name="Daum C."/>
            <person name="Ezra D."/>
            <person name="Gonzalez J."/>
            <person name="Henrissat B."/>
            <person name="Kuo A."/>
            <person name="Liang C."/>
            <person name="Lipzen A."/>
            <person name="Lutzoni F."/>
            <person name="Magnuson J."/>
            <person name="Mondo S."/>
            <person name="Nolan M."/>
            <person name="Ohm R."/>
            <person name="Pangilinan J."/>
            <person name="Park H.-J."/>
            <person name="Ramirez L."/>
            <person name="Alfaro M."/>
            <person name="Sun H."/>
            <person name="Tritt A."/>
            <person name="Yoshinaga Y."/>
            <person name="Zwiers L.-H."/>
            <person name="Turgeon B."/>
            <person name="Goodwin S."/>
            <person name="Spatafora J."/>
            <person name="Crous P."/>
            <person name="Grigoriev I."/>
        </authorList>
    </citation>
    <scope>NUCLEOTIDE SEQUENCE</scope>
    <source>
        <strain evidence="1">CBS 675.92</strain>
    </source>
</reference>
<proteinExistence type="predicted"/>
<organism evidence="1 2">
    <name type="scientific">Byssothecium circinans</name>
    <dbReference type="NCBI Taxonomy" id="147558"/>
    <lineage>
        <taxon>Eukaryota</taxon>
        <taxon>Fungi</taxon>
        <taxon>Dikarya</taxon>
        <taxon>Ascomycota</taxon>
        <taxon>Pezizomycotina</taxon>
        <taxon>Dothideomycetes</taxon>
        <taxon>Pleosporomycetidae</taxon>
        <taxon>Pleosporales</taxon>
        <taxon>Massarineae</taxon>
        <taxon>Massarinaceae</taxon>
        <taxon>Byssothecium</taxon>
    </lineage>
</organism>
<dbReference type="Proteomes" id="UP000800035">
    <property type="component" value="Unassembled WGS sequence"/>
</dbReference>
<evidence type="ECO:0000313" key="2">
    <source>
        <dbReference type="Proteomes" id="UP000800035"/>
    </source>
</evidence>
<keyword evidence="2" id="KW-1185">Reference proteome</keyword>
<gene>
    <name evidence="1" type="ORF">CC80DRAFT_21350</name>
</gene>
<accession>A0A6A5U117</accession>
<name>A0A6A5U117_9PLEO</name>
<dbReference type="AlphaFoldDB" id="A0A6A5U117"/>
<sequence length="90" mass="9920">MNVGALTTTFTPAAGCNSTIYGSILTRGSTTHKYHSLGHTKTQWCYPPLYNEGVDAYYSPGICPQQWTTAFQDFETKTSGIETRVNCCPM</sequence>
<dbReference type="OrthoDB" id="3795960at2759"/>
<evidence type="ECO:0000313" key="1">
    <source>
        <dbReference type="EMBL" id="KAF1958853.1"/>
    </source>
</evidence>
<dbReference type="EMBL" id="ML976986">
    <property type="protein sequence ID" value="KAF1958853.1"/>
    <property type="molecule type" value="Genomic_DNA"/>
</dbReference>